<evidence type="ECO:0000313" key="1">
    <source>
        <dbReference type="EMBL" id="TEB28215.1"/>
    </source>
</evidence>
<evidence type="ECO:0000313" key="2">
    <source>
        <dbReference type="Proteomes" id="UP000298030"/>
    </source>
</evidence>
<dbReference type="AlphaFoldDB" id="A0A4Y7T257"/>
<dbReference type="EMBL" id="QPFP01000034">
    <property type="protein sequence ID" value="TEB28215.1"/>
    <property type="molecule type" value="Genomic_DNA"/>
</dbReference>
<organism evidence="1 2">
    <name type="scientific">Coprinellus micaceus</name>
    <name type="common">Glistening ink-cap mushroom</name>
    <name type="synonym">Coprinus micaceus</name>
    <dbReference type="NCBI Taxonomy" id="71717"/>
    <lineage>
        <taxon>Eukaryota</taxon>
        <taxon>Fungi</taxon>
        <taxon>Dikarya</taxon>
        <taxon>Basidiomycota</taxon>
        <taxon>Agaricomycotina</taxon>
        <taxon>Agaricomycetes</taxon>
        <taxon>Agaricomycetidae</taxon>
        <taxon>Agaricales</taxon>
        <taxon>Agaricineae</taxon>
        <taxon>Psathyrellaceae</taxon>
        <taxon>Coprinellus</taxon>
    </lineage>
</organism>
<proteinExistence type="predicted"/>
<reference evidence="1 2" key="1">
    <citation type="journal article" date="2019" name="Nat. Ecol. Evol.">
        <title>Megaphylogeny resolves global patterns of mushroom evolution.</title>
        <authorList>
            <person name="Varga T."/>
            <person name="Krizsan K."/>
            <person name="Foldi C."/>
            <person name="Dima B."/>
            <person name="Sanchez-Garcia M."/>
            <person name="Sanchez-Ramirez S."/>
            <person name="Szollosi G.J."/>
            <person name="Szarkandi J.G."/>
            <person name="Papp V."/>
            <person name="Albert L."/>
            <person name="Andreopoulos W."/>
            <person name="Angelini C."/>
            <person name="Antonin V."/>
            <person name="Barry K.W."/>
            <person name="Bougher N.L."/>
            <person name="Buchanan P."/>
            <person name="Buyck B."/>
            <person name="Bense V."/>
            <person name="Catcheside P."/>
            <person name="Chovatia M."/>
            <person name="Cooper J."/>
            <person name="Damon W."/>
            <person name="Desjardin D."/>
            <person name="Finy P."/>
            <person name="Geml J."/>
            <person name="Haridas S."/>
            <person name="Hughes K."/>
            <person name="Justo A."/>
            <person name="Karasinski D."/>
            <person name="Kautmanova I."/>
            <person name="Kiss B."/>
            <person name="Kocsube S."/>
            <person name="Kotiranta H."/>
            <person name="LaButti K.M."/>
            <person name="Lechner B.E."/>
            <person name="Liimatainen K."/>
            <person name="Lipzen A."/>
            <person name="Lukacs Z."/>
            <person name="Mihaltcheva S."/>
            <person name="Morgado L.N."/>
            <person name="Niskanen T."/>
            <person name="Noordeloos M.E."/>
            <person name="Ohm R.A."/>
            <person name="Ortiz-Santana B."/>
            <person name="Ovrebo C."/>
            <person name="Racz N."/>
            <person name="Riley R."/>
            <person name="Savchenko A."/>
            <person name="Shiryaev A."/>
            <person name="Soop K."/>
            <person name="Spirin V."/>
            <person name="Szebenyi C."/>
            <person name="Tomsovsky M."/>
            <person name="Tulloss R.E."/>
            <person name="Uehling J."/>
            <person name="Grigoriev I.V."/>
            <person name="Vagvolgyi C."/>
            <person name="Papp T."/>
            <person name="Martin F.M."/>
            <person name="Miettinen O."/>
            <person name="Hibbett D.S."/>
            <person name="Nagy L.G."/>
        </authorList>
    </citation>
    <scope>NUCLEOTIDE SEQUENCE [LARGE SCALE GENOMIC DNA]</scope>
    <source>
        <strain evidence="1 2">FP101781</strain>
    </source>
</reference>
<keyword evidence="2" id="KW-1185">Reference proteome</keyword>
<name>A0A4Y7T257_COPMI</name>
<dbReference type="Proteomes" id="UP000298030">
    <property type="component" value="Unassembled WGS sequence"/>
</dbReference>
<comment type="caution">
    <text evidence="1">The sequence shown here is derived from an EMBL/GenBank/DDBJ whole genome shotgun (WGS) entry which is preliminary data.</text>
</comment>
<gene>
    <name evidence="1" type="ORF">FA13DRAFT_1735839</name>
</gene>
<accession>A0A4Y7T257</accession>
<protein>
    <submittedName>
        <fullName evidence="1">Uncharacterized protein</fullName>
    </submittedName>
</protein>
<sequence>MPDHAATYPPDAHSDPSFPKKIPMSEGLMQMFQGFIPYLIDFAGVQDDPWNIGDEPIFSQWVGYLKSVLKGDLGEVAHRPVIILNSQYQLTLWRDSIATRALLHLTDALDALPTPEDRKQWVLDRLYLHDTSPRCLPLYFRKIKNSKGLRVRVDIYQAPIVASAFSLHLHIIGDIPQHLRMPRMAVGALILSLQASLRAAELWRSGQRAAPPHRLFEDNNGEASYHLSQIKTYEGKGKSWDDVICIARRYMIEEDPRDYRLLSPYDAEEESTSG</sequence>